<dbReference type="PANTHER" id="PTHR43409:SF7">
    <property type="entry name" value="BLL1977 PROTEIN"/>
    <property type="match status" value="1"/>
</dbReference>
<evidence type="ECO:0000256" key="1">
    <source>
        <dbReference type="ARBA" id="ARBA00001966"/>
    </source>
</evidence>
<dbReference type="InterPro" id="IPR006638">
    <property type="entry name" value="Elp3/MiaA/NifB-like_rSAM"/>
</dbReference>
<dbReference type="GO" id="GO:0046872">
    <property type="term" value="F:metal ion binding"/>
    <property type="evidence" value="ECO:0007669"/>
    <property type="project" value="UniProtKB-KW"/>
</dbReference>
<dbReference type="InterPro" id="IPR007197">
    <property type="entry name" value="rSAM"/>
</dbReference>
<dbReference type="InterPro" id="IPR051198">
    <property type="entry name" value="BchE-like"/>
</dbReference>
<gene>
    <name evidence="7" type="ORF">S01H1_48153</name>
</gene>
<dbReference type="SMART" id="SM00729">
    <property type="entry name" value="Elp3"/>
    <property type="match status" value="1"/>
</dbReference>
<keyword evidence="2" id="KW-0949">S-adenosyl-L-methionine</keyword>
<evidence type="ECO:0000313" key="7">
    <source>
        <dbReference type="EMBL" id="GAG26856.1"/>
    </source>
</evidence>
<dbReference type="Gene3D" id="3.80.30.20">
    <property type="entry name" value="tm_1862 like domain"/>
    <property type="match status" value="1"/>
</dbReference>
<keyword evidence="5" id="KW-0411">Iron-sulfur</keyword>
<keyword evidence="4" id="KW-0408">Iron</keyword>
<accession>X0XPG8</accession>
<keyword evidence="3" id="KW-0479">Metal-binding</keyword>
<dbReference type="InterPro" id="IPR058240">
    <property type="entry name" value="rSAM_sf"/>
</dbReference>
<comment type="caution">
    <text evidence="7">The sequence shown here is derived from an EMBL/GenBank/DDBJ whole genome shotgun (WGS) entry which is preliminary data.</text>
</comment>
<dbReference type="AlphaFoldDB" id="X0XPG8"/>
<feature type="domain" description="Radical SAM core" evidence="6">
    <location>
        <begin position="1"/>
        <end position="185"/>
    </location>
</feature>
<dbReference type="CDD" id="cd01335">
    <property type="entry name" value="Radical_SAM"/>
    <property type="match status" value="1"/>
</dbReference>
<evidence type="ECO:0000256" key="2">
    <source>
        <dbReference type="ARBA" id="ARBA00022691"/>
    </source>
</evidence>
<evidence type="ECO:0000256" key="5">
    <source>
        <dbReference type="ARBA" id="ARBA00023014"/>
    </source>
</evidence>
<evidence type="ECO:0000256" key="3">
    <source>
        <dbReference type="ARBA" id="ARBA00022723"/>
    </source>
</evidence>
<dbReference type="PROSITE" id="PS51918">
    <property type="entry name" value="RADICAL_SAM"/>
    <property type="match status" value="1"/>
</dbReference>
<protein>
    <recommendedName>
        <fullName evidence="6">Radical SAM core domain-containing protein</fullName>
    </recommendedName>
</protein>
<evidence type="ECO:0000256" key="4">
    <source>
        <dbReference type="ARBA" id="ARBA00023004"/>
    </source>
</evidence>
<sequence length="237" mass="27519">LKEIELLIEKYKIKEIIFYDDTFTLNRERIIRLCQLLIEKNLNIKWKCETRVNLIDEELLQLMKEAGCYLIGYGIESGNQRILNILKKGITIEQVEKAVRITKKAGIETLGYFMFGIPGETEKEIKETINFAKSLNLDFAQFSIATAYPGTELYQIAKSSGKVPKDWESSFYALAGQGKILSLCELPPPTLKNYLKIAYRSFYLRPSFLFHKLIKIRSFGTLKYYWQGLKLLFKIES</sequence>
<comment type="cofactor">
    <cofactor evidence="1">
        <name>[4Fe-4S] cluster</name>
        <dbReference type="ChEBI" id="CHEBI:49883"/>
    </cofactor>
</comment>
<dbReference type="InterPro" id="IPR023404">
    <property type="entry name" value="rSAM_horseshoe"/>
</dbReference>
<dbReference type="GO" id="GO:0051536">
    <property type="term" value="F:iron-sulfur cluster binding"/>
    <property type="evidence" value="ECO:0007669"/>
    <property type="project" value="UniProtKB-KW"/>
</dbReference>
<dbReference type="SUPFAM" id="SSF102114">
    <property type="entry name" value="Radical SAM enzymes"/>
    <property type="match status" value="1"/>
</dbReference>
<reference evidence="7" key="1">
    <citation type="journal article" date="2014" name="Front. Microbiol.">
        <title>High frequency of phylogenetically diverse reductive dehalogenase-homologous genes in deep subseafloor sedimentary metagenomes.</title>
        <authorList>
            <person name="Kawai M."/>
            <person name="Futagami T."/>
            <person name="Toyoda A."/>
            <person name="Takaki Y."/>
            <person name="Nishi S."/>
            <person name="Hori S."/>
            <person name="Arai W."/>
            <person name="Tsubouchi T."/>
            <person name="Morono Y."/>
            <person name="Uchiyama I."/>
            <person name="Ito T."/>
            <person name="Fujiyama A."/>
            <person name="Inagaki F."/>
            <person name="Takami H."/>
        </authorList>
    </citation>
    <scope>NUCLEOTIDE SEQUENCE</scope>
    <source>
        <strain evidence="7">Expedition CK06-06</strain>
    </source>
</reference>
<organism evidence="7">
    <name type="scientific">marine sediment metagenome</name>
    <dbReference type="NCBI Taxonomy" id="412755"/>
    <lineage>
        <taxon>unclassified sequences</taxon>
        <taxon>metagenomes</taxon>
        <taxon>ecological metagenomes</taxon>
    </lineage>
</organism>
<dbReference type="PANTHER" id="PTHR43409">
    <property type="entry name" value="ANAEROBIC MAGNESIUM-PROTOPORPHYRIN IX MONOMETHYL ESTER CYCLASE-RELATED"/>
    <property type="match status" value="1"/>
</dbReference>
<dbReference type="EMBL" id="BARS01030917">
    <property type="protein sequence ID" value="GAG26856.1"/>
    <property type="molecule type" value="Genomic_DNA"/>
</dbReference>
<dbReference type="GO" id="GO:0003824">
    <property type="term" value="F:catalytic activity"/>
    <property type="evidence" value="ECO:0007669"/>
    <property type="project" value="InterPro"/>
</dbReference>
<evidence type="ECO:0000259" key="6">
    <source>
        <dbReference type="PROSITE" id="PS51918"/>
    </source>
</evidence>
<feature type="non-terminal residue" evidence="7">
    <location>
        <position position="1"/>
    </location>
</feature>
<dbReference type="Pfam" id="PF04055">
    <property type="entry name" value="Radical_SAM"/>
    <property type="match status" value="1"/>
</dbReference>
<proteinExistence type="predicted"/>
<name>X0XPG8_9ZZZZ</name>